<dbReference type="Pfam" id="PF00004">
    <property type="entry name" value="AAA"/>
    <property type="match status" value="1"/>
</dbReference>
<feature type="domain" description="AAA+ ATPase" evidence="1">
    <location>
        <begin position="463"/>
        <end position="588"/>
    </location>
</feature>
<gene>
    <name evidence="2" type="ORF">LTR24_009153</name>
</gene>
<evidence type="ECO:0000313" key="3">
    <source>
        <dbReference type="Proteomes" id="UP001345013"/>
    </source>
</evidence>
<keyword evidence="3" id="KW-1185">Reference proteome</keyword>
<proteinExistence type="predicted"/>
<dbReference type="Pfam" id="PF23232">
    <property type="entry name" value="AAA_lid_13"/>
    <property type="match status" value="1"/>
</dbReference>
<name>A0ABR0JXT2_9EURO</name>
<protein>
    <recommendedName>
        <fullName evidence="1">AAA+ ATPase domain-containing protein</fullName>
    </recommendedName>
</protein>
<dbReference type="InterPro" id="IPR054289">
    <property type="entry name" value="DUF7025"/>
</dbReference>
<dbReference type="InterPro" id="IPR056599">
    <property type="entry name" value="AAA_lid_fung"/>
</dbReference>
<comment type="caution">
    <text evidence="2">The sequence shown here is derived from an EMBL/GenBank/DDBJ whole genome shotgun (WGS) entry which is preliminary data.</text>
</comment>
<dbReference type="Pfam" id="PF22942">
    <property type="entry name" value="DUF7025"/>
    <property type="match status" value="1"/>
</dbReference>
<accession>A0ABR0JXT2</accession>
<dbReference type="EMBL" id="JAVRRG010000186">
    <property type="protein sequence ID" value="KAK5079557.1"/>
    <property type="molecule type" value="Genomic_DNA"/>
</dbReference>
<dbReference type="InterPro" id="IPR003593">
    <property type="entry name" value="AAA+_ATPase"/>
</dbReference>
<sequence length="685" mass="78105">MNANTAVPAISRLSRVRWIEQRNDYYTEPIVKEIQDPDGSKALQPANLEQKEEKYAITWRLRFDPGVVEPAVDLMINSQALREALKEVAPDYSVSLDTQEVVIDAPYAPIYHTSKALEAYAERRGDEAVKEDVSILLREVRERQGVGVKDAATLASKGRKVICKSFVGERQIAIVSPHYWPLSDKFRLRLEYVDWCPDGAGFHVISFDKEIEKFNGSRQICSLDVFPLEYFRHAEYQASKVDSNSASLQNADSSLIRDLVERGRQLQSVCKMNAEQSLREYSGQVYKEGYLQMQRDNMEHDDAASSLPESLMEQSGSANIKTLKHQQVMLDVQAYFDHFDPDIYLQDTQCVLPCVCSTCERLRARCIGLSALSSGADTSEKPIVMTDEQCLLCPPRVFGFVLKLKMWAQLKLTGISPINVQRDDEAFKELQMDQKMKDPWKQLVLQHSKKGSLLADLTHGKGNGLIVLLHGPPGVGKTLTAEALATLSGKPLYPVTMSDVGTSPAAVETNMNKIFQLATQWKALLLFDEADIFLEKRSLRDRERNSLVSVLLRILEYFSGILFLTTNRVKTFDEAFQSRIHVAVQYKELNDNQKSRIWNYWLDKYHDKVEDRAAIYEEVTNGEWLHTELNGRQIRNIFSCAMALAGYDNHGMVNDLHIKRVMRQTFQFQMYMDQTRKQAETEGLR</sequence>
<dbReference type="SMART" id="SM00382">
    <property type="entry name" value="AAA"/>
    <property type="match status" value="1"/>
</dbReference>
<evidence type="ECO:0000313" key="2">
    <source>
        <dbReference type="EMBL" id="KAK5079557.1"/>
    </source>
</evidence>
<dbReference type="PANTHER" id="PTHR46411">
    <property type="entry name" value="FAMILY ATPASE, PUTATIVE-RELATED"/>
    <property type="match status" value="1"/>
</dbReference>
<dbReference type="PANTHER" id="PTHR46411:SF2">
    <property type="entry name" value="AAA+ ATPASE DOMAIN-CONTAINING PROTEIN"/>
    <property type="match status" value="1"/>
</dbReference>
<dbReference type="Gene3D" id="3.40.50.300">
    <property type="entry name" value="P-loop containing nucleotide triphosphate hydrolases"/>
    <property type="match status" value="1"/>
</dbReference>
<reference evidence="2 3" key="1">
    <citation type="submission" date="2023-08" db="EMBL/GenBank/DDBJ databases">
        <title>Black Yeasts Isolated from many extreme environments.</title>
        <authorList>
            <person name="Coleine C."/>
            <person name="Stajich J.E."/>
            <person name="Selbmann L."/>
        </authorList>
    </citation>
    <scope>NUCLEOTIDE SEQUENCE [LARGE SCALE GENOMIC DNA]</scope>
    <source>
        <strain evidence="2 3">CCFEE 5885</strain>
    </source>
</reference>
<evidence type="ECO:0000259" key="1">
    <source>
        <dbReference type="SMART" id="SM00382"/>
    </source>
</evidence>
<dbReference type="InterPro" id="IPR003959">
    <property type="entry name" value="ATPase_AAA_core"/>
</dbReference>
<organism evidence="2 3">
    <name type="scientific">Lithohypha guttulata</name>
    <dbReference type="NCBI Taxonomy" id="1690604"/>
    <lineage>
        <taxon>Eukaryota</taxon>
        <taxon>Fungi</taxon>
        <taxon>Dikarya</taxon>
        <taxon>Ascomycota</taxon>
        <taxon>Pezizomycotina</taxon>
        <taxon>Eurotiomycetes</taxon>
        <taxon>Chaetothyriomycetidae</taxon>
        <taxon>Chaetothyriales</taxon>
        <taxon>Trichomeriaceae</taxon>
        <taxon>Lithohypha</taxon>
    </lineage>
</organism>
<dbReference type="InterPro" id="IPR027417">
    <property type="entry name" value="P-loop_NTPase"/>
</dbReference>
<dbReference type="CDD" id="cd19481">
    <property type="entry name" value="RecA-like_protease"/>
    <property type="match status" value="1"/>
</dbReference>
<dbReference type="SUPFAM" id="SSF52540">
    <property type="entry name" value="P-loop containing nucleoside triphosphate hydrolases"/>
    <property type="match status" value="1"/>
</dbReference>
<dbReference type="Proteomes" id="UP001345013">
    <property type="component" value="Unassembled WGS sequence"/>
</dbReference>